<comment type="caution">
    <text evidence="2">The sequence shown here is derived from an EMBL/GenBank/DDBJ whole genome shotgun (WGS) entry which is preliminary data.</text>
</comment>
<reference evidence="2 3" key="1">
    <citation type="journal article" date="2018" name="Mol. Genet. Genomics">
        <title>The red deer Cervus elaphus genome CerEla1.0: sequencing, annotating, genes, and chromosomes.</title>
        <authorList>
            <person name="Bana N.A."/>
            <person name="Nyiri A."/>
            <person name="Nagy J."/>
            <person name="Frank K."/>
            <person name="Nagy T."/>
            <person name="Steger V."/>
            <person name="Schiller M."/>
            <person name="Lakatos P."/>
            <person name="Sugar L."/>
            <person name="Horn P."/>
            <person name="Barta E."/>
            <person name="Orosz L."/>
        </authorList>
    </citation>
    <scope>NUCLEOTIDE SEQUENCE [LARGE SCALE GENOMIC DNA]</scope>
    <source>
        <strain evidence="2">Hungarian</strain>
    </source>
</reference>
<accession>A0A212DHK0</accession>
<dbReference type="Proteomes" id="UP000242450">
    <property type="component" value="Chromosome 1"/>
</dbReference>
<dbReference type="OrthoDB" id="20799at2759"/>
<evidence type="ECO:0000313" key="3">
    <source>
        <dbReference type="Proteomes" id="UP000242450"/>
    </source>
</evidence>
<feature type="region of interest" description="Disordered" evidence="1">
    <location>
        <begin position="68"/>
        <end position="88"/>
    </location>
</feature>
<name>A0A212DHK0_CEREH</name>
<dbReference type="EMBL" id="MKHE01000001">
    <property type="protein sequence ID" value="OWK17737.1"/>
    <property type="molecule type" value="Genomic_DNA"/>
</dbReference>
<proteinExistence type="predicted"/>
<keyword evidence="3" id="KW-1185">Reference proteome</keyword>
<evidence type="ECO:0000256" key="1">
    <source>
        <dbReference type="SAM" id="MobiDB-lite"/>
    </source>
</evidence>
<sequence length="88" mass="9324">MAGGAASPLPSEWTAVRISPGEDVVGQDVLAVRVLVSSDDSSSLRETLTRAVSPHDLGEPEAVPALQRANSFQCPTPSEYQSGRRFQS</sequence>
<gene>
    <name evidence="2" type="ORF">Celaphus_00009069</name>
</gene>
<evidence type="ECO:0000313" key="2">
    <source>
        <dbReference type="EMBL" id="OWK17737.1"/>
    </source>
</evidence>
<organism evidence="2 3">
    <name type="scientific">Cervus elaphus hippelaphus</name>
    <name type="common">European red deer</name>
    <dbReference type="NCBI Taxonomy" id="46360"/>
    <lineage>
        <taxon>Eukaryota</taxon>
        <taxon>Metazoa</taxon>
        <taxon>Chordata</taxon>
        <taxon>Craniata</taxon>
        <taxon>Vertebrata</taxon>
        <taxon>Euteleostomi</taxon>
        <taxon>Mammalia</taxon>
        <taxon>Eutheria</taxon>
        <taxon>Laurasiatheria</taxon>
        <taxon>Artiodactyla</taxon>
        <taxon>Ruminantia</taxon>
        <taxon>Pecora</taxon>
        <taxon>Cervidae</taxon>
        <taxon>Cervinae</taxon>
        <taxon>Cervus</taxon>
    </lineage>
</organism>
<feature type="non-terminal residue" evidence="2">
    <location>
        <position position="88"/>
    </location>
</feature>
<protein>
    <submittedName>
        <fullName evidence="2">Uncharacterized protein</fullName>
    </submittedName>
</protein>
<dbReference type="AlphaFoldDB" id="A0A212DHK0"/>